<comment type="caution">
    <text evidence="2">The sequence shown here is derived from an EMBL/GenBank/DDBJ whole genome shotgun (WGS) entry which is preliminary data.</text>
</comment>
<dbReference type="SUPFAM" id="SSF56112">
    <property type="entry name" value="Protein kinase-like (PK-like)"/>
    <property type="match status" value="1"/>
</dbReference>
<evidence type="ECO:0000256" key="1">
    <source>
        <dbReference type="PIRNR" id="PIRNR006221"/>
    </source>
</evidence>
<evidence type="ECO:0000313" key="3">
    <source>
        <dbReference type="Proteomes" id="UP000287296"/>
    </source>
</evidence>
<evidence type="ECO:0000313" key="2">
    <source>
        <dbReference type="EMBL" id="RST58070.1"/>
    </source>
</evidence>
<comment type="similarity">
    <text evidence="1">Belongs to the fructosamine kinase family.</text>
</comment>
<reference evidence="2 3" key="1">
    <citation type="submission" date="2018-12" db="EMBL/GenBank/DDBJ databases">
        <authorList>
            <person name="Sun L."/>
            <person name="Chen Z."/>
        </authorList>
    </citation>
    <scope>NUCLEOTIDE SEQUENCE [LARGE SCALE GENOMIC DNA]</scope>
    <source>
        <strain evidence="2 3">LMG 29736</strain>
    </source>
</reference>
<dbReference type="PANTHER" id="PTHR12149:SF8">
    <property type="entry name" value="PROTEIN-RIBULOSAMINE 3-KINASE"/>
    <property type="match status" value="1"/>
</dbReference>
<dbReference type="AlphaFoldDB" id="A0A429X3Z2"/>
<name>A0A429X3Z2_SIMTE</name>
<dbReference type="PANTHER" id="PTHR12149">
    <property type="entry name" value="FRUCTOSAMINE 3 KINASE-RELATED PROTEIN"/>
    <property type="match status" value="1"/>
</dbReference>
<dbReference type="InterPro" id="IPR016477">
    <property type="entry name" value="Fructo-/Ketosamine-3-kinase"/>
</dbReference>
<dbReference type="Gene3D" id="3.30.200.20">
    <property type="entry name" value="Phosphorylase Kinase, domain 1"/>
    <property type="match status" value="1"/>
</dbReference>
<dbReference type="OrthoDB" id="5291879at2"/>
<dbReference type="InterPro" id="IPR011009">
    <property type="entry name" value="Kinase-like_dom_sf"/>
</dbReference>
<organism evidence="2 3">
    <name type="scientific">Siminovitchia terrae</name>
    <name type="common">Bacillus terrae</name>
    <dbReference type="NCBI Taxonomy" id="1914933"/>
    <lineage>
        <taxon>Bacteria</taxon>
        <taxon>Bacillati</taxon>
        <taxon>Bacillota</taxon>
        <taxon>Bacilli</taxon>
        <taxon>Bacillales</taxon>
        <taxon>Bacillaceae</taxon>
        <taxon>Siminovitchia</taxon>
    </lineage>
</organism>
<protein>
    <submittedName>
        <fullName evidence="2">Fructosamine kinase</fullName>
    </submittedName>
</protein>
<dbReference type="EMBL" id="QYTW02000024">
    <property type="protein sequence ID" value="RST58070.1"/>
    <property type="molecule type" value="Genomic_DNA"/>
</dbReference>
<sequence>MTQIIQQALNKTNDYSAIKDIKRVAGGSINEGFFTETENGRFFIKHHANSPEGFFELETDGLLLIKETKTVSVPKVLAFSDKKGEAFLIIEWIEGRKTPETQARLGEQLASMHQQFGEKHGFQKDTYIGTLPQPNGLFSNWLDYYRDRRLRPQFELGIRNHFIGGKRRERLERLLYRLEHWIPEEIPPSYLHGDLWGGNWLPGPGGNPYLIDPSFLYGDRHFELAFTELFGGFSQEFYKAYTGEFPFADYYEDVKPLYQLYYLLVHLNMFGESYGGQVDAVLRRYVRGLAPTALMR</sequence>
<dbReference type="Gene3D" id="3.90.1200.10">
    <property type="match status" value="1"/>
</dbReference>
<proteinExistence type="inferred from homology"/>
<dbReference type="PIRSF" id="PIRSF006221">
    <property type="entry name" value="Ketosamine-3-kinase"/>
    <property type="match status" value="1"/>
</dbReference>
<dbReference type="GO" id="GO:0016301">
    <property type="term" value="F:kinase activity"/>
    <property type="evidence" value="ECO:0007669"/>
    <property type="project" value="UniProtKB-UniRule"/>
</dbReference>
<dbReference type="Proteomes" id="UP000287296">
    <property type="component" value="Unassembled WGS sequence"/>
</dbReference>
<accession>A0A429X3Z2</accession>
<dbReference type="RefSeq" id="WP_120117819.1">
    <property type="nucleotide sequence ID" value="NZ_QYTW02000024.1"/>
</dbReference>
<gene>
    <name evidence="2" type="ORF">D5F11_019160</name>
</gene>
<keyword evidence="1" id="KW-0808">Transferase</keyword>
<dbReference type="Pfam" id="PF03881">
    <property type="entry name" value="Fructosamin_kin"/>
    <property type="match status" value="1"/>
</dbReference>
<keyword evidence="1 2" id="KW-0418">Kinase</keyword>